<feature type="region of interest" description="Disordered" evidence="5">
    <location>
        <begin position="272"/>
        <end position="302"/>
    </location>
</feature>
<evidence type="ECO:0000256" key="4">
    <source>
        <dbReference type="ARBA" id="ARBA00023136"/>
    </source>
</evidence>
<sequence length="603" mass="67193">MYAAHVVVQLFAVNTMLPILEIVYWNGSIPAHEEISINLATLVGTVLGQVLVGILADRYGRKKLYGIELIIIMLATVGLALCSKGAMNSVNILAWLISWRLLMGIGIGGDYPLSAVICAEFAPRKHRARMLATVFFMQPVGALMANLVAIITVAAFKSHISENANPSDCMDQCLHATDQIWRWIVGFGAIPPAFAVVLRLYIPESPRYTLDVEKDPYTAGHDIKAYFGNRSRSTSTGQEPMILQPIAQREQLVPGGVENPREVADDNEVIVTETQQPKNDIPREALPEPRPPNGTSERSSTLISSLRFGERQELTPSPLPSTIQPGEVQHMDELDIRRKVSKETWCEYWQGLRKFLFTDGNWTDLAGTSISWLVLDFSFYFLGVNSPKIITRLWNSQLYTEIYPMLMEYGYRALIATSLGAVLGGAIFIWMAKFRWQLQLYGFWILAGLFIAVGVCFITLLGTKYFAAIIALYALCNLFFNLGPNTSTFIIAAEVFPTRYRCTCHGISAASGKLGSIIAQVFLAKAKFGGADVNDPDSKWLGWVLLVFTLFMAFGAGITKFWAPNPCDKHGESRKLEDLGLGKQARKQMEERERQEEEDSDTY</sequence>
<evidence type="ECO:0000256" key="3">
    <source>
        <dbReference type="ARBA" id="ARBA00022989"/>
    </source>
</evidence>
<dbReference type="Pfam" id="PF07690">
    <property type="entry name" value="MFS_1"/>
    <property type="match status" value="1"/>
</dbReference>
<dbReference type="EMBL" id="MU006092">
    <property type="protein sequence ID" value="KAF2840960.1"/>
    <property type="molecule type" value="Genomic_DNA"/>
</dbReference>
<evidence type="ECO:0000313" key="9">
    <source>
        <dbReference type="Proteomes" id="UP000799429"/>
    </source>
</evidence>
<accession>A0A9P4VT03</accession>
<feature type="transmembrane region" description="Helical" evidence="6">
    <location>
        <begin position="180"/>
        <end position="202"/>
    </location>
</feature>
<dbReference type="InterPro" id="IPR005829">
    <property type="entry name" value="Sugar_transporter_CS"/>
</dbReference>
<comment type="subcellular location">
    <subcellularLocation>
        <location evidence="1">Membrane</location>
        <topology evidence="1">Multi-pass membrane protein</topology>
    </subcellularLocation>
</comment>
<keyword evidence="4 6" id="KW-0472">Membrane</keyword>
<evidence type="ECO:0000313" key="8">
    <source>
        <dbReference type="EMBL" id="KAF2840960.1"/>
    </source>
</evidence>
<evidence type="ECO:0000256" key="6">
    <source>
        <dbReference type="SAM" id="Phobius"/>
    </source>
</evidence>
<keyword evidence="2 6" id="KW-0812">Transmembrane</keyword>
<feature type="compositionally biased region" description="Polar residues" evidence="5">
    <location>
        <begin position="293"/>
        <end position="302"/>
    </location>
</feature>
<feature type="domain" description="Major facilitator superfamily (MFS) profile" evidence="7">
    <location>
        <begin position="1"/>
        <end position="567"/>
    </location>
</feature>
<dbReference type="InterPro" id="IPR020846">
    <property type="entry name" value="MFS_dom"/>
</dbReference>
<feature type="transmembrane region" description="Helical" evidence="6">
    <location>
        <begin position="540"/>
        <end position="563"/>
    </location>
</feature>
<feature type="transmembrane region" description="Helical" evidence="6">
    <location>
        <begin position="131"/>
        <end position="156"/>
    </location>
</feature>
<dbReference type="InterPro" id="IPR036259">
    <property type="entry name" value="MFS_trans_sf"/>
</dbReference>
<dbReference type="AlphaFoldDB" id="A0A9P4VT03"/>
<feature type="transmembrane region" description="Helical" evidence="6">
    <location>
        <begin position="413"/>
        <end position="432"/>
    </location>
</feature>
<dbReference type="PROSITE" id="PS00217">
    <property type="entry name" value="SUGAR_TRANSPORT_2"/>
    <property type="match status" value="1"/>
</dbReference>
<dbReference type="PANTHER" id="PTHR24064">
    <property type="entry name" value="SOLUTE CARRIER FAMILY 22 MEMBER"/>
    <property type="match status" value="1"/>
</dbReference>
<dbReference type="InterPro" id="IPR011701">
    <property type="entry name" value="MFS"/>
</dbReference>
<evidence type="ECO:0000259" key="7">
    <source>
        <dbReference type="PROSITE" id="PS50850"/>
    </source>
</evidence>
<keyword evidence="3 6" id="KW-1133">Transmembrane helix</keyword>
<feature type="transmembrane region" description="Helical" evidence="6">
    <location>
        <begin position="438"/>
        <end position="458"/>
    </location>
</feature>
<dbReference type="OrthoDB" id="433512at2759"/>
<comment type="caution">
    <text evidence="8">The sequence shown here is derived from an EMBL/GenBank/DDBJ whole genome shotgun (WGS) entry which is preliminary data.</text>
</comment>
<dbReference type="GO" id="GO:0016020">
    <property type="term" value="C:membrane"/>
    <property type="evidence" value="ECO:0007669"/>
    <property type="project" value="UniProtKB-SubCell"/>
</dbReference>
<proteinExistence type="predicted"/>
<gene>
    <name evidence="8" type="ORF">M501DRAFT_656128</name>
</gene>
<dbReference type="PROSITE" id="PS50850">
    <property type="entry name" value="MFS"/>
    <property type="match status" value="1"/>
</dbReference>
<evidence type="ECO:0000256" key="2">
    <source>
        <dbReference type="ARBA" id="ARBA00022692"/>
    </source>
</evidence>
<evidence type="ECO:0000256" key="5">
    <source>
        <dbReference type="SAM" id="MobiDB-lite"/>
    </source>
</evidence>
<feature type="transmembrane region" description="Helical" evidence="6">
    <location>
        <begin position="67"/>
        <end position="86"/>
    </location>
</feature>
<feature type="transmembrane region" description="Helical" evidence="6">
    <location>
        <begin position="37"/>
        <end position="55"/>
    </location>
</feature>
<organism evidence="8 9">
    <name type="scientific">Patellaria atrata CBS 101060</name>
    <dbReference type="NCBI Taxonomy" id="1346257"/>
    <lineage>
        <taxon>Eukaryota</taxon>
        <taxon>Fungi</taxon>
        <taxon>Dikarya</taxon>
        <taxon>Ascomycota</taxon>
        <taxon>Pezizomycotina</taxon>
        <taxon>Dothideomycetes</taxon>
        <taxon>Dothideomycetes incertae sedis</taxon>
        <taxon>Patellariales</taxon>
        <taxon>Patellariaceae</taxon>
        <taxon>Patellaria</taxon>
    </lineage>
</organism>
<protein>
    <submittedName>
        <fullName evidence="8">MFS general substrate transporter</fullName>
    </submittedName>
</protein>
<name>A0A9P4VT03_9PEZI</name>
<feature type="compositionally biased region" description="Basic and acidic residues" evidence="5">
    <location>
        <begin position="570"/>
        <end position="580"/>
    </location>
</feature>
<dbReference type="Gene3D" id="1.20.1250.20">
    <property type="entry name" value="MFS general substrate transporter like domains"/>
    <property type="match status" value="2"/>
</dbReference>
<dbReference type="Proteomes" id="UP000799429">
    <property type="component" value="Unassembled WGS sequence"/>
</dbReference>
<feature type="region of interest" description="Disordered" evidence="5">
    <location>
        <begin position="570"/>
        <end position="603"/>
    </location>
</feature>
<reference evidence="8" key="1">
    <citation type="journal article" date="2020" name="Stud. Mycol.">
        <title>101 Dothideomycetes genomes: a test case for predicting lifestyles and emergence of pathogens.</title>
        <authorList>
            <person name="Haridas S."/>
            <person name="Albert R."/>
            <person name="Binder M."/>
            <person name="Bloem J."/>
            <person name="Labutti K."/>
            <person name="Salamov A."/>
            <person name="Andreopoulos B."/>
            <person name="Baker S."/>
            <person name="Barry K."/>
            <person name="Bills G."/>
            <person name="Bluhm B."/>
            <person name="Cannon C."/>
            <person name="Castanera R."/>
            <person name="Culley D."/>
            <person name="Daum C."/>
            <person name="Ezra D."/>
            <person name="Gonzalez J."/>
            <person name="Henrissat B."/>
            <person name="Kuo A."/>
            <person name="Liang C."/>
            <person name="Lipzen A."/>
            <person name="Lutzoni F."/>
            <person name="Magnuson J."/>
            <person name="Mondo S."/>
            <person name="Nolan M."/>
            <person name="Ohm R."/>
            <person name="Pangilinan J."/>
            <person name="Park H.-J."/>
            <person name="Ramirez L."/>
            <person name="Alfaro M."/>
            <person name="Sun H."/>
            <person name="Tritt A."/>
            <person name="Yoshinaga Y."/>
            <person name="Zwiers L.-H."/>
            <person name="Turgeon B."/>
            <person name="Goodwin S."/>
            <person name="Spatafora J."/>
            <person name="Crous P."/>
            <person name="Grigoriev I."/>
        </authorList>
    </citation>
    <scope>NUCLEOTIDE SEQUENCE</scope>
    <source>
        <strain evidence="8">CBS 101060</strain>
    </source>
</reference>
<feature type="transmembrane region" description="Helical" evidence="6">
    <location>
        <begin position="7"/>
        <end position="25"/>
    </location>
</feature>
<dbReference type="SUPFAM" id="SSF103473">
    <property type="entry name" value="MFS general substrate transporter"/>
    <property type="match status" value="1"/>
</dbReference>
<feature type="transmembrane region" description="Helical" evidence="6">
    <location>
        <begin position="465"/>
        <end position="482"/>
    </location>
</feature>
<dbReference type="GO" id="GO:0022857">
    <property type="term" value="F:transmembrane transporter activity"/>
    <property type="evidence" value="ECO:0007669"/>
    <property type="project" value="InterPro"/>
</dbReference>
<evidence type="ECO:0000256" key="1">
    <source>
        <dbReference type="ARBA" id="ARBA00004141"/>
    </source>
</evidence>
<keyword evidence="9" id="KW-1185">Reference proteome</keyword>
<feature type="transmembrane region" description="Helical" evidence="6">
    <location>
        <begin position="92"/>
        <end position="119"/>
    </location>
</feature>